<dbReference type="EMBL" id="UYRU01068531">
    <property type="protein sequence ID" value="VDN17804.1"/>
    <property type="molecule type" value="Genomic_DNA"/>
</dbReference>
<protein>
    <submittedName>
        <fullName evidence="1">Uncharacterized protein</fullName>
    </submittedName>
</protein>
<gene>
    <name evidence="1" type="ORF">DILT_LOCUS13021</name>
</gene>
<accession>A0A3P7LM16</accession>
<name>A0A3P7LM16_DIBLA</name>
<dbReference type="Proteomes" id="UP000281553">
    <property type="component" value="Unassembled WGS sequence"/>
</dbReference>
<evidence type="ECO:0000313" key="1">
    <source>
        <dbReference type="EMBL" id="VDN17804.1"/>
    </source>
</evidence>
<dbReference type="AlphaFoldDB" id="A0A3P7LM16"/>
<keyword evidence="2" id="KW-1185">Reference proteome</keyword>
<reference evidence="1 2" key="1">
    <citation type="submission" date="2018-11" db="EMBL/GenBank/DDBJ databases">
        <authorList>
            <consortium name="Pathogen Informatics"/>
        </authorList>
    </citation>
    <scope>NUCLEOTIDE SEQUENCE [LARGE SCALE GENOMIC DNA]</scope>
</reference>
<organism evidence="1 2">
    <name type="scientific">Dibothriocephalus latus</name>
    <name type="common">Fish tapeworm</name>
    <name type="synonym">Diphyllobothrium latum</name>
    <dbReference type="NCBI Taxonomy" id="60516"/>
    <lineage>
        <taxon>Eukaryota</taxon>
        <taxon>Metazoa</taxon>
        <taxon>Spiralia</taxon>
        <taxon>Lophotrochozoa</taxon>
        <taxon>Platyhelminthes</taxon>
        <taxon>Cestoda</taxon>
        <taxon>Eucestoda</taxon>
        <taxon>Diphyllobothriidea</taxon>
        <taxon>Diphyllobothriidae</taxon>
        <taxon>Dibothriocephalus</taxon>
    </lineage>
</organism>
<sequence length="203" mass="23345">MESEKNHCRFECLKHTSQVTVVPCLSQPLDSTGHVLLNAFDTSFVKITALLNNTYISANMPVRNAYAPVIRNDPDIKFLENNGDALATVISAILRRNLNDLVLIYDGETDLDFLTRQMKALYYTTFKLDSVWENNKERLKNIFKRKATGRSYVLLLNRTTLKETANQLLNYVRFLASLVFGQPHLHRNLCNYFAKLLQKSINQ</sequence>
<dbReference type="OrthoDB" id="6260688at2759"/>
<evidence type="ECO:0000313" key="2">
    <source>
        <dbReference type="Proteomes" id="UP000281553"/>
    </source>
</evidence>
<proteinExistence type="predicted"/>